<accession>A0AAV3ZMX3</accession>
<gene>
    <name evidence="2" type="ORF">PoB_002382600</name>
</gene>
<proteinExistence type="predicted"/>
<reference evidence="2 3" key="1">
    <citation type="journal article" date="2021" name="Elife">
        <title>Chloroplast acquisition without the gene transfer in kleptoplastic sea slugs, Plakobranchus ocellatus.</title>
        <authorList>
            <person name="Maeda T."/>
            <person name="Takahashi S."/>
            <person name="Yoshida T."/>
            <person name="Shimamura S."/>
            <person name="Takaki Y."/>
            <person name="Nagai Y."/>
            <person name="Toyoda A."/>
            <person name="Suzuki Y."/>
            <person name="Arimoto A."/>
            <person name="Ishii H."/>
            <person name="Satoh N."/>
            <person name="Nishiyama T."/>
            <person name="Hasebe M."/>
            <person name="Maruyama T."/>
            <person name="Minagawa J."/>
            <person name="Obokata J."/>
            <person name="Shigenobu S."/>
        </authorList>
    </citation>
    <scope>NUCLEOTIDE SEQUENCE [LARGE SCALE GENOMIC DNA]</scope>
</reference>
<evidence type="ECO:0000313" key="2">
    <source>
        <dbReference type="EMBL" id="GFN97320.1"/>
    </source>
</evidence>
<keyword evidence="3" id="KW-1185">Reference proteome</keyword>
<name>A0AAV3ZMX3_9GAST</name>
<protein>
    <submittedName>
        <fullName evidence="2">Uncharacterized protein</fullName>
    </submittedName>
</protein>
<comment type="caution">
    <text evidence="2">The sequence shown here is derived from an EMBL/GenBank/DDBJ whole genome shotgun (WGS) entry which is preliminary data.</text>
</comment>
<evidence type="ECO:0000256" key="1">
    <source>
        <dbReference type="SAM" id="MobiDB-lite"/>
    </source>
</evidence>
<dbReference type="EMBL" id="BLXT01002742">
    <property type="protein sequence ID" value="GFN97320.1"/>
    <property type="molecule type" value="Genomic_DNA"/>
</dbReference>
<dbReference type="Proteomes" id="UP000735302">
    <property type="component" value="Unassembled WGS sequence"/>
</dbReference>
<evidence type="ECO:0000313" key="3">
    <source>
        <dbReference type="Proteomes" id="UP000735302"/>
    </source>
</evidence>
<sequence length="147" mass="16187">MNPLQVKAGRRKQGSNPRQKGPCRSQGELANQCATDAPEEKQKEASKYISARTGWEGMPEAGSCVIRRSSRSSGTAVGYQVRGRGFESQSRPINSEEERFNLWTLFIDDRGVGGTVASESALRSAGTCLSRFEPRHWRPGLTEDLKA</sequence>
<organism evidence="2 3">
    <name type="scientific">Plakobranchus ocellatus</name>
    <dbReference type="NCBI Taxonomy" id="259542"/>
    <lineage>
        <taxon>Eukaryota</taxon>
        <taxon>Metazoa</taxon>
        <taxon>Spiralia</taxon>
        <taxon>Lophotrochozoa</taxon>
        <taxon>Mollusca</taxon>
        <taxon>Gastropoda</taxon>
        <taxon>Heterobranchia</taxon>
        <taxon>Euthyneura</taxon>
        <taxon>Panpulmonata</taxon>
        <taxon>Sacoglossa</taxon>
        <taxon>Placobranchoidea</taxon>
        <taxon>Plakobranchidae</taxon>
        <taxon>Plakobranchus</taxon>
    </lineage>
</organism>
<feature type="region of interest" description="Disordered" evidence="1">
    <location>
        <begin position="1"/>
        <end position="46"/>
    </location>
</feature>
<dbReference type="AlphaFoldDB" id="A0AAV3ZMX3"/>